<dbReference type="AlphaFoldDB" id="A0A930BSR5"/>
<name>A0A930BSR5_9RHOO</name>
<organism evidence="1 2">
    <name type="scientific">Dechloromonas agitata</name>
    <dbReference type="NCBI Taxonomy" id="73030"/>
    <lineage>
        <taxon>Bacteria</taxon>
        <taxon>Pseudomonadati</taxon>
        <taxon>Pseudomonadota</taxon>
        <taxon>Betaproteobacteria</taxon>
        <taxon>Rhodocyclales</taxon>
        <taxon>Azonexaceae</taxon>
        <taxon>Dechloromonas</taxon>
    </lineage>
</organism>
<dbReference type="Gene3D" id="2.60.40.1190">
    <property type="match status" value="1"/>
</dbReference>
<sequence>MSDLPTLHPLQPHAALPALAGLKLAAGFTWQTDGGLRLHYRLQGALDGLRLPPPARPEQTDGLWQHTCCEAFITEGAGSAYHEFNLAPSGAWAAYRFTDYRQRDTAWQPAAAPHISCRRDEDSLWLVADLPAPLLPAAPATASRLGLTAVIESRAGERSYWALQHAAPQADFHLSASFTLPLNRP</sequence>
<reference evidence="1" key="1">
    <citation type="submission" date="2020-04" db="EMBL/GenBank/DDBJ databases">
        <title>Deep metagenomics examines the oral microbiome during advanced dental caries in children, revealing novel taxa and co-occurrences with host molecules.</title>
        <authorList>
            <person name="Baker J.L."/>
            <person name="Morton J.T."/>
            <person name="Dinis M."/>
            <person name="Alvarez R."/>
            <person name="Tran N.C."/>
            <person name="Knight R."/>
            <person name="Edlund A."/>
        </authorList>
    </citation>
    <scope>NUCLEOTIDE SEQUENCE</scope>
    <source>
        <strain evidence="1">JCVI_32_bin.24</strain>
    </source>
</reference>
<dbReference type="EMBL" id="JABZMI010000034">
    <property type="protein sequence ID" value="MBF1164052.1"/>
    <property type="molecule type" value="Genomic_DNA"/>
</dbReference>
<accession>A0A930BSR5</accession>
<proteinExistence type="predicted"/>
<protein>
    <submittedName>
        <fullName evidence="1">DOMON-like domain-containing protein</fullName>
    </submittedName>
</protein>
<dbReference type="Proteomes" id="UP000718593">
    <property type="component" value="Unassembled WGS sequence"/>
</dbReference>
<comment type="caution">
    <text evidence="1">The sequence shown here is derived from an EMBL/GenBank/DDBJ whole genome shotgun (WGS) entry which is preliminary data.</text>
</comment>
<dbReference type="CDD" id="cd09627">
    <property type="entry name" value="DOMON_murB_like"/>
    <property type="match status" value="1"/>
</dbReference>
<evidence type="ECO:0000313" key="1">
    <source>
        <dbReference type="EMBL" id="MBF1164052.1"/>
    </source>
</evidence>
<gene>
    <name evidence="1" type="ORF">HXL68_03325</name>
</gene>
<evidence type="ECO:0000313" key="2">
    <source>
        <dbReference type="Proteomes" id="UP000718593"/>
    </source>
</evidence>